<feature type="signal peptide" evidence="2">
    <location>
        <begin position="1"/>
        <end position="28"/>
    </location>
</feature>
<evidence type="ECO:0000256" key="2">
    <source>
        <dbReference type="SAM" id="SignalP"/>
    </source>
</evidence>
<proteinExistence type="predicted"/>
<dbReference type="Proteomes" id="UP000242642">
    <property type="component" value="Unassembled WGS sequence"/>
</dbReference>
<gene>
    <name evidence="3" type="ORF">SAMN02583745_01143</name>
</gene>
<name>A0A1I0B6N6_9GAMM</name>
<feature type="chain" id="PRO_5017368501" evidence="2">
    <location>
        <begin position="29"/>
        <end position="404"/>
    </location>
</feature>
<dbReference type="STRING" id="1123402.SAMN02583745_01143"/>
<keyword evidence="4" id="KW-1185">Reference proteome</keyword>
<feature type="region of interest" description="Disordered" evidence="1">
    <location>
        <begin position="381"/>
        <end position="404"/>
    </location>
</feature>
<organism evidence="3 4">
    <name type="scientific">Thorsellia anophelis DSM 18579</name>
    <dbReference type="NCBI Taxonomy" id="1123402"/>
    <lineage>
        <taxon>Bacteria</taxon>
        <taxon>Pseudomonadati</taxon>
        <taxon>Pseudomonadota</taxon>
        <taxon>Gammaproteobacteria</taxon>
        <taxon>Enterobacterales</taxon>
        <taxon>Thorselliaceae</taxon>
        <taxon>Thorsellia</taxon>
    </lineage>
</organism>
<evidence type="ECO:0000256" key="1">
    <source>
        <dbReference type="SAM" id="MobiDB-lite"/>
    </source>
</evidence>
<reference evidence="4" key="1">
    <citation type="submission" date="2016-10" db="EMBL/GenBank/DDBJ databases">
        <authorList>
            <person name="Varghese N."/>
            <person name="Submissions S."/>
        </authorList>
    </citation>
    <scope>NUCLEOTIDE SEQUENCE [LARGE SCALE GENOMIC DNA]</scope>
    <source>
        <strain evidence="4">DSM 18579</strain>
    </source>
</reference>
<dbReference type="RefSeq" id="WP_093318501.1">
    <property type="nucleotide sequence ID" value="NZ_FOHV01000007.1"/>
</dbReference>
<keyword evidence="2" id="KW-0732">Signal</keyword>
<sequence>MQRFKFALMPTVIAVMLSASLSHTLAYAEPRAASDSLLIKGHAPYIAKIAAIGELYEGNTVSLMPKSGRLYLPIDEDLDIRALDEQTDTYPGDLTLEGSSVEWWLLPADYAAQTLPLSAEPENLVGEFAGAELLATQTTAEVVLPAGSAGKKLGFRVIPKSETGLPTVGRRLDVLDVAFVSGQDENGEPITPDEPGLAAGPDPDNPGIIGGDTDVTYYTRIYTFEDDPNVELDPLTPAGMNTDGKKIFLWDETGLTPAEQIKPFADTHTTYYAQIVSFKDNDITQDNLVDNTDTFKASIVWRLKLDDNEGNGTYIRLDGTQTTIAPTAEAIDTRGQATFTTQITNKAAQVATGAERSEQGTQISFVFDDGKEPDIEPEVEPVVSEDNNTPLPVNIEEVTDETTP</sequence>
<evidence type="ECO:0000313" key="3">
    <source>
        <dbReference type="EMBL" id="SET01700.1"/>
    </source>
</evidence>
<dbReference type="AlphaFoldDB" id="A0A1I0B6N6"/>
<dbReference type="EMBL" id="FOHV01000007">
    <property type="protein sequence ID" value="SET01700.1"/>
    <property type="molecule type" value="Genomic_DNA"/>
</dbReference>
<evidence type="ECO:0000313" key="4">
    <source>
        <dbReference type="Proteomes" id="UP000242642"/>
    </source>
</evidence>
<protein>
    <submittedName>
        <fullName evidence="3">Uncharacterized protein</fullName>
    </submittedName>
</protein>
<accession>A0A1I0B6N6</accession>
<feature type="region of interest" description="Disordered" evidence="1">
    <location>
        <begin position="183"/>
        <end position="205"/>
    </location>
</feature>